<evidence type="ECO:0000256" key="1">
    <source>
        <dbReference type="ARBA" id="ARBA00004651"/>
    </source>
</evidence>
<keyword evidence="5" id="KW-0297">G-protein coupled receptor</keyword>
<feature type="transmembrane region" description="Helical" evidence="9">
    <location>
        <begin position="147"/>
        <end position="172"/>
    </location>
</feature>
<evidence type="ECO:0000256" key="2">
    <source>
        <dbReference type="ARBA" id="ARBA00022475"/>
    </source>
</evidence>
<evidence type="ECO:0000259" key="10">
    <source>
        <dbReference type="PROSITE" id="PS50262"/>
    </source>
</evidence>
<organism evidence="11 12">
    <name type="scientific">Potamilus streckersoni</name>
    <dbReference type="NCBI Taxonomy" id="2493646"/>
    <lineage>
        <taxon>Eukaryota</taxon>
        <taxon>Metazoa</taxon>
        <taxon>Spiralia</taxon>
        <taxon>Lophotrochozoa</taxon>
        <taxon>Mollusca</taxon>
        <taxon>Bivalvia</taxon>
        <taxon>Autobranchia</taxon>
        <taxon>Heteroconchia</taxon>
        <taxon>Palaeoheterodonta</taxon>
        <taxon>Unionida</taxon>
        <taxon>Unionoidea</taxon>
        <taxon>Unionidae</taxon>
        <taxon>Ambleminae</taxon>
        <taxon>Lampsilini</taxon>
        <taxon>Potamilus</taxon>
    </lineage>
</organism>
<gene>
    <name evidence="11" type="ORF">CHS0354_011719</name>
</gene>
<keyword evidence="4 9" id="KW-1133">Transmembrane helix</keyword>
<dbReference type="PROSITE" id="PS50262">
    <property type="entry name" value="G_PROTEIN_RECEP_F1_2"/>
    <property type="match status" value="1"/>
</dbReference>
<keyword evidence="8" id="KW-0807">Transducer</keyword>
<evidence type="ECO:0000256" key="9">
    <source>
        <dbReference type="SAM" id="Phobius"/>
    </source>
</evidence>
<comment type="caution">
    <text evidence="11">The sequence shown here is derived from an EMBL/GenBank/DDBJ whole genome shotgun (WGS) entry which is preliminary data.</text>
</comment>
<evidence type="ECO:0000256" key="7">
    <source>
        <dbReference type="ARBA" id="ARBA00023170"/>
    </source>
</evidence>
<dbReference type="InterPro" id="IPR017452">
    <property type="entry name" value="GPCR_Rhodpsn_7TM"/>
</dbReference>
<proteinExistence type="predicted"/>
<feature type="transmembrane region" description="Helical" evidence="9">
    <location>
        <begin position="29"/>
        <end position="54"/>
    </location>
</feature>
<reference evidence="11" key="2">
    <citation type="journal article" date="2021" name="Genome Biol. Evol.">
        <title>Developing a high-quality reference genome for a parasitic bivalve with doubly uniparental inheritance (Bivalvia: Unionida).</title>
        <authorList>
            <person name="Smith C.H."/>
        </authorList>
    </citation>
    <scope>NUCLEOTIDE SEQUENCE</scope>
    <source>
        <strain evidence="11">CHS0354</strain>
        <tissue evidence="11">Mantle</tissue>
    </source>
</reference>
<feature type="transmembrane region" description="Helical" evidence="9">
    <location>
        <begin position="192"/>
        <end position="215"/>
    </location>
</feature>
<dbReference type="PANTHER" id="PTHR22752">
    <property type="entry name" value="G PROTEIN-COUPLED RECEPTOR"/>
    <property type="match status" value="1"/>
</dbReference>
<evidence type="ECO:0000256" key="5">
    <source>
        <dbReference type="ARBA" id="ARBA00023040"/>
    </source>
</evidence>
<dbReference type="Proteomes" id="UP001195483">
    <property type="component" value="Unassembled WGS sequence"/>
</dbReference>
<dbReference type="SUPFAM" id="SSF81321">
    <property type="entry name" value="Family A G protein-coupled receptor-like"/>
    <property type="match status" value="1"/>
</dbReference>
<name>A0AAE0VXT8_9BIVA</name>
<evidence type="ECO:0000313" key="12">
    <source>
        <dbReference type="Proteomes" id="UP001195483"/>
    </source>
</evidence>
<dbReference type="CDD" id="cd00637">
    <property type="entry name" value="7tm_classA_rhodopsin-like"/>
    <property type="match status" value="1"/>
</dbReference>
<evidence type="ECO:0000256" key="4">
    <source>
        <dbReference type="ARBA" id="ARBA00022989"/>
    </source>
</evidence>
<keyword evidence="6 9" id="KW-0472">Membrane</keyword>
<dbReference type="PRINTS" id="PR00237">
    <property type="entry name" value="GPCRRHODOPSN"/>
</dbReference>
<dbReference type="EMBL" id="JAEAOA010000714">
    <property type="protein sequence ID" value="KAK3592920.1"/>
    <property type="molecule type" value="Genomic_DNA"/>
</dbReference>
<comment type="subcellular location">
    <subcellularLocation>
        <location evidence="1">Cell membrane</location>
        <topology evidence="1">Multi-pass membrane protein</topology>
    </subcellularLocation>
</comment>
<dbReference type="Gene3D" id="1.20.1070.10">
    <property type="entry name" value="Rhodopsin 7-helix transmembrane proteins"/>
    <property type="match status" value="1"/>
</dbReference>
<protein>
    <recommendedName>
        <fullName evidence="10">G-protein coupled receptors family 1 profile domain-containing protein</fullName>
    </recommendedName>
</protein>
<reference evidence="11" key="1">
    <citation type="journal article" date="2021" name="Genome Biol. Evol.">
        <title>A High-Quality Reference Genome for a Parasitic Bivalve with Doubly Uniparental Inheritance (Bivalvia: Unionida).</title>
        <authorList>
            <person name="Smith C.H."/>
        </authorList>
    </citation>
    <scope>NUCLEOTIDE SEQUENCE</scope>
    <source>
        <strain evidence="11">CHS0354</strain>
    </source>
</reference>
<evidence type="ECO:0000313" key="11">
    <source>
        <dbReference type="EMBL" id="KAK3592920.1"/>
    </source>
</evidence>
<keyword evidence="3 9" id="KW-0812">Transmembrane</keyword>
<dbReference type="InterPro" id="IPR000276">
    <property type="entry name" value="GPCR_Rhodpsn"/>
</dbReference>
<reference evidence="11" key="3">
    <citation type="submission" date="2023-05" db="EMBL/GenBank/DDBJ databases">
        <authorList>
            <person name="Smith C.H."/>
        </authorList>
    </citation>
    <scope>NUCLEOTIDE SEQUENCE</scope>
    <source>
        <strain evidence="11">CHS0354</strain>
        <tissue evidence="11">Mantle</tissue>
    </source>
</reference>
<keyword evidence="2" id="KW-1003">Cell membrane</keyword>
<accession>A0AAE0VXT8</accession>
<feature type="domain" description="G-protein coupled receptors family 1 profile" evidence="10">
    <location>
        <begin position="48"/>
        <end position="332"/>
    </location>
</feature>
<dbReference type="GO" id="GO:0005886">
    <property type="term" value="C:plasma membrane"/>
    <property type="evidence" value="ECO:0007669"/>
    <property type="project" value="UniProtKB-SubCell"/>
</dbReference>
<keyword evidence="7" id="KW-0675">Receptor</keyword>
<feature type="transmembrane region" description="Helical" evidence="9">
    <location>
        <begin position="308"/>
        <end position="332"/>
    </location>
</feature>
<keyword evidence="12" id="KW-1185">Reference proteome</keyword>
<dbReference type="AlphaFoldDB" id="A0AAE0VXT8"/>
<dbReference type="PANTHER" id="PTHR22752:SF1">
    <property type="entry name" value="G-PROTEIN COUPLED RECEPTOR 176"/>
    <property type="match status" value="1"/>
</dbReference>
<feature type="transmembrane region" description="Helical" evidence="9">
    <location>
        <begin position="66"/>
        <end position="93"/>
    </location>
</feature>
<feature type="transmembrane region" description="Helical" evidence="9">
    <location>
        <begin position="276"/>
        <end position="296"/>
    </location>
</feature>
<feature type="transmembrane region" description="Helical" evidence="9">
    <location>
        <begin position="105"/>
        <end position="126"/>
    </location>
</feature>
<evidence type="ECO:0000256" key="8">
    <source>
        <dbReference type="ARBA" id="ARBA00023224"/>
    </source>
</evidence>
<evidence type="ECO:0000256" key="6">
    <source>
        <dbReference type="ARBA" id="ARBA00023136"/>
    </source>
</evidence>
<evidence type="ECO:0000256" key="3">
    <source>
        <dbReference type="ARBA" id="ARBA00022692"/>
    </source>
</evidence>
<dbReference type="SMART" id="SM01381">
    <property type="entry name" value="7TM_GPCR_Srsx"/>
    <property type="match status" value="1"/>
</dbReference>
<dbReference type="GO" id="GO:0004930">
    <property type="term" value="F:G protein-coupled receptor activity"/>
    <property type="evidence" value="ECO:0007669"/>
    <property type="project" value="UniProtKB-KW"/>
</dbReference>
<dbReference type="Pfam" id="PF00001">
    <property type="entry name" value="7tm_1"/>
    <property type="match status" value="1"/>
</dbReference>
<sequence length="460" mass="51668">MYSKFENQSIANENDGATTPIFEGSVHTATQAVCTVLVIFVLILGCTGNGMVLFTSLKKKKLRSNFNLLIINLAGADFMLCTCLAPLFLFMLFSDPPTPKVFCGSILFLGTICGMLSLLSLVSIAIHRQARIMGYIKGSLSLAQTGIVVLLVWVISMAISLGGTFHITTFWSRVSYNCQYVVNSPKRMENNFILFFIAPVTIVSFTIIVISYGIISWTVRQQNQCCLRTSPQLYKFKKSPELHCKECLGNKTCNSSPVKNGSPPPRLSPPNKGSKALTMCLVVILTIGLCWGPLIISQTLELWTGDSIILYQVKLCGIALVFLNSALNPYVYGQNNGRIKYKYGKLLYNIIRCEYIVQKRTKLRAIRKRTPEMNRLKLSHNTQDTNTFPAGSPKYTRKVLNRCFNRDKHLGVRHMYMQNILLLQSNREAEENNKITETNTNAKYKDSIADPIENAERSYI</sequence>